<dbReference type="AlphaFoldDB" id="U2E9L4"/>
<keyword evidence="3" id="KW-0378">Hydrolase</keyword>
<dbReference type="InterPro" id="IPR058193">
    <property type="entry name" value="VanY/YodJ_core_dom"/>
</dbReference>
<sequence>MQISNEPVIKRLFIVFILIIISLSVYYYQNGATDSLNSYYKDPETQNLTYYQENSLEYIMDHHEEYKQLGYQNEDINEMIFILRFEELKDVLKRQLRSDILVPYLAYSNFKYAHMLHYEQVRKTNGVSRLEAINRYHHPNMTDDFYNAIQDAINPQTELVLVNKNYSLTKDYLPGKLVSINDLPLVIPSKDKDRNKVLDVTYQALKEMFKDSKKEGLNLFVSSGYRSFNRQDVVYNYYLVEGGRSYADSFSARPGHSEHQTGYAVDVTCGNVLYRLVEKFEDTQEGKWIKKHAHLYGFIIRYPKNREASTGYNYEPWHLRYVGTDAAKKIVDENLLLEEYLLKYTELPN</sequence>
<keyword evidence="3" id="KW-0645">Protease</keyword>
<accession>U2E9L4</accession>
<protein>
    <submittedName>
        <fullName evidence="3">Carboxypeptidase YodJ protein</fullName>
        <ecNumber evidence="3">3.4.16.4</ecNumber>
    </submittedName>
</protein>
<evidence type="ECO:0000256" key="1">
    <source>
        <dbReference type="SAM" id="Phobius"/>
    </source>
</evidence>
<reference evidence="3 4" key="2">
    <citation type="journal article" date="2013" name="PLoS ONE">
        <title>INDIGO - INtegrated Data Warehouse of MIcrobial GenOmes with Examples from the Red Sea Extremophiles.</title>
        <authorList>
            <person name="Alam I."/>
            <person name="Antunes A."/>
            <person name="Kamau A.A."/>
            <person name="Ba Alawi W."/>
            <person name="Kalkatawi M."/>
            <person name="Stingl U."/>
            <person name="Bajic V.B."/>
        </authorList>
    </citation>
    <scope>NUCLEOTIDE SEQUENCE [LARGE SCALE GENOMIC DNA]</scope>
    <source>
        <strain evidence="3 4">SSD-17B</strain>
    </source>
</reference>
<dbReference type="STRING" id="1033810.HLPCO_002433"/>
<feature type="transmembrane region" description="Helical" evidence="1">
    <location>
        <begin position="12"/>
        <end position="28"/>
    </location>
</feature>
<dbReference type="RefSeq" id="WP_008827079.1">
    <property type="nucleotide sequence ID" value="NZ_AFNU02000010.1"/>
</dbReference>
<dbReference type="Proteomes" id="UP000005707">
    <property type="component" value="Unassembled WGS sequence"/>
</dbReference>
<keyword evidence="1" id="KW-0472">Membrane</keyword>
<dbReference type="PANTHER" id="PTHR34385:SF1">
    <property type="entry name" value="PEPTIDOGLYCAN L-ALANYL-D-GLUTAMATE ENDOPEPTIDASE CWLK"/>
    <property type="match status" value="1"/>
</dbReference>
<reference evidence="3 4" key="1">
    <citation type="journal article" date="2011" name="J. Bacteriol.">
        <title>Genome sequence of Haloplasma contractile, an unusual contractile bacterium from a deep-sea anoxic brine lake.</title>
        <authorList>
            <person name="Antunes A."/>
            <person name="Alam I."/>
            <person name="El Dorry H."/>
            <person name="Siam R."/>
            <person name="Robertson A."/>
            <person name="Bajic V.B."/>
            <person name="Stingl U."/>
        </authorList>
    </citation>
    <scope>NUCLEOTIDE SEQUENCE [LARGE SCALE GENOMIC DNA]</scope>
    <source>
        <strain evidence="3 4">SSD-17B</strain>
    </source>
</reference>
<dbReference type="InterPro" id="IPR009045">
    <property type="entry name" value="Zn_M74/Hedgehog-like"/>
</dbReference>
<dbReference type="eggNOG" id="COG1876">
    <property type="taxonomic scope" value="Bacteria"/>
</dbReference>
<dbReference type="EMBL" id="AFNU02000010">
    <property type="protein sequence ID" value="ERJ11521.1"/>
    <property type="molecule type" value="Genomic_DNA"/>
</dbReference>
<dbReference type="GO" id="GO:0006508">
    <property type="term" value="P:proteolysis"/>
    <property type="evidence" value="ECO:0007669"/>
    <property type="project" value="InterPro"/>
</dbReference>
<dbReference type="EC" id="3.4.16.4" evidence="3"/>
<dbReference type="SUPFAM" id="SSF55166">
    <property type="entry name" value="Hedgehog/DD-peptidase"/>
    <property type="match status" value="1"/>
</dbReference>
<dbReference type="PANTHER" id="PTHR34385">
    <property type="entry name" value="D-ALANYL-D-ALANINE CARBOXYPEPTIDASE"/>
    <property type="match status" value="1"/>
</dbReference>
<dbReference type="CDD" id="cd14852">
    <property type="entry name" value="LD-carboxypeptidase"/>
    <property type="match status" value="1"/>
</dbReference>
<evidence type="ECO:0000259" key="2">
    <source>
        <dbReference type="Pfam" id="PF02557"/>
    </source>
</evidence>
<feature type="domain" description="D-alanyl-D-alanine carboxypeptidase-like core" evidence="2">
    <location>
        <begin position="200"/>
        <end position="323"/>
    </location>
</feature>
<comment type="caution">
    <text evidence="3">The sequence shown here is derived from an EMBL/GenBank/DDBJ whole genome shotgun (WGS) entry which is preliminary data.</text>
</comment>
<keyword evidence="3" id="KW-0121">Carboxypeptidase</keyword>
<dbReference type="OrthoDB" id="9792074at2"/>
<dbReference type="InterPro" id="IPR052179">
    <property type="entry name" value="DD-CPase-like"/>
</dbReference>
<name>U2E9L4_9MOLU</name>
<keyword evidence="1" id="KW-0812">Transmembrane</keyword>
<dbReference type="GO" id="GO:0009002">
    <property type="term" value="F:serine-type D-Ala-D-Ala carboxypeptidase activity"/>
    <property type="evidence" value="ECO:0007669"/>
    <property type="project" value="UniProtKB-EC"/>
</dbReference>
<dbReference type="FunCoup" id="U2E9L4">
    <property type="interactions" value="60"/>
</dbReference>
<organism evidence="3 4">
    <name type="scientific">Haloplasma contractile SSD-17B</name>
    <dbReference type="NCBI Taxonomy" id="1033810"/>
    <lineage>
        <taxon>Bacteria</taxon>
        <taxon>Bacillati</taxon>
        <taxon>Mycoplasmatota</taxon>
        <taxon>Mollicutes</taxon>
        <taxon>Haloplasmatales</taxon>
        <taxon>Haloplasmataceae</taxon>
        <taxon>Haloplasma</taxon>
    </lineage>
</organism>
<proteinExistence type="predicted"/>
<dbReference type="InParanoid" id="U2E9L4"/>
<evidence type="ECO:0000313" key="4">
    <source>
        <dbReference type="Proteomes" id="UP000005707"/>
    </source>
</evidence>
<gene>
    <name evidence="3" type="primary">yodJ</name>
    <name evidence="3" type="ORF">HLPCO_002433</name>
</gene>
<dbReference type="Gene3D" id="3.30.1380.10">
    <property type="match status" value="1"/>
</dbReference>
<evidence type="ECO:0000313" key="3">
    <source>
        <dbReference type="EMBL" id="ERJ11521.1"/>
    </source>
</evidence>
<dbReference type="InterPro" id="IPR003709">
    <property type="entry name" value="VanY-like_core_dom"/>
</dbReference>
<keyword evidence="1" id="KW-1133">Transmembrane helix</keyword>
<dbReference type="Pfam" id="PF02557">
    <property type="entry name" value="VanY"/>
    <property type="match status" value="1"/>
</dbReference>
<keyword evidence="4" id="KW-1185">Reference proteome</keyword>